<dbReference type="InterPro" id="IPR000620">
    <property type="entry name" value="EamA_dom"/>
</dbReference>
<evidence type="ECO:0000256" key="4">
    <source>
        <dbReference type="ARBA" id="ARBA00022989"/>
    </source>
</evidence>
<dbReference type="Pfam" id="PF00892">
    <property type="entry name" value="EamA"/>
    <property type="match status" value="2"/>
</dbReference>
<feature type="transmembrane region" description="Helical" evidence="6">
    <location>
        <begin position="97"/>
        <end position="118"/>
    </location>
</feature>
<evidence type="ECO:0000256" key="3">
    <source>
        <dbReference type="ARBA" id="ARBA00022692"/>
    </source>
</evidence>
<organism evidence="8 9">
    <name type="scientific">Parabacteroides absconsus</name>
    <dbReference type="NCBI Taxonomy" id="2951805"/>
    <lineage>
        <taxon>Bacteria</taxon>
        <taxon>Pseudomonadati</taxon>
        <taxon>Bacteroidota</taxon>
        <taxon>Bacteroidia</taxon>
        <taxon>Bacteroidales</taxon>
        <taxon>Tannerellaceae</taxon>
        <taxon>Parabacteroides</taxon>
    </lineage>
</organism>
<feature type="transmembrane region" description="Helical" evidence="6">
    <location>
        <begin position="188"/>
        <end position="205"/>
    </location>
</feature>
<feature type="domain" description="EamA" evidence="7">
    <location>
        <begin position="157"/>
        <end position="293"/>
    </location>
</feature>
<keyword evidence="4 6" id="KW-1133">Transmembrane helix</keyword>
<feature type="domain" description="EamA" evidence="7">
    <location>
        <begin position="7"/>
        <end position="141"/>
    </location>
</feature>
<gene>
    <name evidence="8" type="ORF">NEE14_013305</name>
</gene>
<reference evidence="8 9" key="1">
    <citation type="submission" date="2024-02" db="EMBL/GenBank/DDBJ databases">
        <title>Whole genome sequencing of Parabacteroides sp. AD58.</title>
        <authorList>
            <person name="Chaplin A.V."/>
            <person name="Pikina A.P."/>
            <person name="Sokolova S.R."/>
            <person name="Korostin D.O."/>
            <person name="Efimov B.A."/>
        </authorList>
    </citation>
    <scope>NUCLEOTIDE SEQUENCE [LARGE SCALE GENOMIC DNA]</scope>
    <source>
        <strain evidence="8 9">AD58</strain>
    </source>
</reference>
<evidence type="ECO:0000256" key="5">
    <source>
        <dbReference type="ARBA" id="ARBA00023136"/>
    </source>
</evidence>
<comment type="subcellular location">
    <subcellularLocation>
        <location evidence="1">Cell membrane</location>
        <topology evidence="1">Multi-pass membrane protein</topology>
    </subcellularLocation>
</comment>
<feature type="transmembrane region" description="Helical" evidence="6">
    <location>
        <begin position="127"/>
        <end position="144"/>
    </location>
</feature>
<sequence length="314" mass="34658">MTTNEIKGHAAMFGAEFMWGLMAPIGKFVMASAIFTPLVVTDCRMFGAALLFWLVSFFTKPEHVNHKDLLTLFFASMLGIVFNQGSYIFGLSLTSPINASIVTTSTPILTMIIAALYLHEPVTGKKLIGVFMGATGALMLIFSGHQGQASGQGGNIWGDLLCLLAQLSFACYLVFYKGLISRYSPITLMKWMFTYSSICMIPFSYNDLLHTNWAEIDYKLGLGLLMVVFCATFISYLLVPIGQRTLRPTVTSMYNYVQPIVACVVAVIWGMDQFNLLKIVAVILVFSGVFLVTQSRSRADLEAYEKQKGTAQKG</sequence>
<evidence type="ECO:0000256" key="2">
    <source>
        <dbReference type="ARBA" id="ARBA00022475"/>
    </source>
</evidence>
<evidence type="ECO:0000256" key="1">
    <source>
        <dbReference type="ARBA" id="ARBA00004651"/>
    </source>
</evidence>
<dbReference type="InterPro" id="IPR037185">
    <property type="entry name" value="EmrE-like"/>
</dbReference>
<dbReference type="SUPFAM" id="SSF103481">
    <property type="entry name" value="Multidrug resistance efflux transporter EmrE"/>
    <property type="match status" value="2"/>
</dbReference>
<feature type="transmembrane region" description="Helical" evidence="6">
    <location>
        <begin position="69"/>
        <end position="91"/>
    </location>
</feature>
<proteinExistence type="predicted"/>
<keyword evidence="2" id="KW-1003">Cell membrane</keyword>
<dbReference type="EMBL" id="CP146284">
    <property type="protein sequence ID" value="WWV65958.1"/>
    <property type="molecule type" value="Genomic_DNA"/>
</dbReference>
<evidence type="ECO:0000259" key="7">
    <source>
        <dbReference type="Pfam" id="PF00892"/>
    </source>
</evidence>
<name>A0ABZ2IJ55_9BACT</name>
<dbReference type="PANTHER" id="PTHR32322:SF18">
    <property type="entry name" value="S-ADENOSYLMETHIONINE_S-ADENOSYLHOMOCYSTEINE TRANSPORTER"/>
    <property type="match status" value="1"/>
</dbReference>
<keyword evidence="3 6" id="KW-0812">Transmembrane</keyword>
<feature type="transmembrane region" description="Helical" evidence="6">
    <location>
        <begin position="220"/>
        <end position="241"/>
    </location>
</feature>
<keyword evidence="9" id="KW-1185">Reference proteome</keyword>
<feature type="transmembrane region" description="Helical" evidence="6">
    <location>
        <begin position="253"/>
        <end position="270"/>
    </location>
</feature>
<feature type="transmembrane region" description="Helical" evidence="6">
    <location>
        <begin position="28"/>
        <end position="57"/>
    </location>
</feature>
<evidence type="ECO:0000313" key="9">
    <source>
        <dbReference type="Proteomes" id="UP001320603"/>
    </source>
</evidence>
<feature type="transmembrane region" description="Helical" evidence="6">
    <location>
        <begin position="156"/>
        <end position="176"/>
    </location>
</feature>
<keyword evidence="5 6" id="KW-0472">Membrane</keyword>
<dbReference type="InterPro" id="IPR050638">
    <property type="entry name" value="AA-Vitamin_Transporters"/>
</dbReference>
<dbReference type="PANTHER" id="PTHR32322">
    <property type="entry name" value="INNER MEMBRANE TRANSPORTER"/>
    <property type="match status" value="1"/>
</dbReference>
<dbReference type="Proteomes" id="UP001320603">
    <property type="component" value="Chromosome"/>
</dbReference>
<evidence type="ECO:0000313" key="8">
    <source>
        <dbReference type="EMBL" id="WWV65958.1"/>
    </source>
</evidence>
<accession>A0ABZ2IJ55</accession>
<dbReference type="RefSeq" id="WP_251966946.1">
    <property type="nucleotide sequence ID" value="NZ_CP146284.1"/>
</dbReference>
<feature type="transmembrane region" description="Helical" evidence="6">
    <location>
        <begin position="276"/>
        <end position="293"/>
    </location>
</feature>
<evidence type="ECO:0000256" key="6">
    <source>
        <dbReference type="SAM" id="Phobius"/>
    </source>
</evidence>
<protein>
    <submittedName>
        <fullName evidence="8">DMT family transporter</fullName>
    </submittedName>
</protein>